<dbReference type="RefSeq" id="WP_008538258.1">
    <property type="nucleotide sequence ID" value="NZ_JH601090.1"/>
</dbReference>
<dbReference type="Proteomes" id="UP000005963">
    <property type="component" value="Unassembled WGS sequence"/>
</dbReference>
<evidence type="ECO:0000313" key="3">
    <source>
        <dbReference type="Proteomes" id="UP000005963"/>
    </source>
</evidence>
<dbReference type="InterPro" id="IPR052533">
    <property type="entry name" value="WalJ/YycJ-like"/>
</dbReference>
<protein>
    <recommendedName>
        <fullName evidence="1">Metallo-beta-lactamase domain-containing protein</fullName>
    </recommendedName>
</protein>
<name>A0ABP2NKL3_9FIRM</name>
<keyword evidence="3" id="KW-1185">Reference proteome</keyword>
<accession>A0ABP2NKL3</accession>
<dbReference type="InterPro" id="IPR001279">
    <property type="entry name" value="Metallo-B-lactamas"/>
</dbReference>
<gene>
    <name evidence="2" type="ORF">HMPREF9454_00979</name>
</gene>
<dbReference type="Gene3D" id="3.60.15.10">
    <property type="entry name" value="Ribonuclease Z/Hydroxyacylglutathione hydrolase-like"/>
    <property type="match status" value="1"/>
</dbReference>
<dbReference type="InterPro" id="IPR036866">
    <property type="entry name" value="RibonucZ/Hydroxyglut_hydro"/>
</dbReference>
<reference evidence="2 3" key="1">
    <citation type="submission" date="2012-01" db="EMBL/GenBank/DDBJ databases">
        <title>The Genome Sequence of Megamonas funiformis YIT 11815.</title>
        <authorList>
            <consortium name="The Broad Institute Genome Sequencing Platform"/>
            <person name="Earl A."/>
            <person name="Ward D."/>
            <person name="Feldgarden M."/>
            <person name="Gevers D."/>
            <person name="Morotomi M."/>
            <person name="Young S.K."/>
            <person name="Zeng Q."/>
            <person name="Gargeya S."/>
            <person name="Fitzgerald M."/>
            <person name="Haas B."/>
            <person name="Abouelleil A."/>
            <person name="Alvarado L."/>
            <person name="Arachchi H.M."/>
            <person name="Berlin A."/>
            <person name="Chapman S.B."/>
            <person name="Gearin G."/>
            <person name="Goldberg J."/>
            <person name="Griggs A."/>
            <person name="Gujja S."/>
            <person name="Hansen M."/>
            <person name="Heiman D."/>
            <person name="Howarth C."/>
            <person name="Larimer J."/>
            <person name="Lui A."/>
            <person name="MacDonald P.J.P."/>
            <person name="McCowen C."/>
            <person name="Montmayeur A."/>
            <person name="Murphy C."/>
            <person name="Neiman D."/>
            <person name="Pearson M."/>
            <person name="Priest M."/>
            <person name="Roberts A."/>
            <person name="Saif S."/>
            <person name="Shea T."/>
            <person name="Sisk P."/>
            <person name="Stolte C."/>
            <person name="Sykes S."/>
            <person name="Wortman J."/>
            <person name="Nusbaum C."/>
            <person name="Birren B."/>
        </authorList>
    </citation>
    <scope>NUCLEOTIDE SEQUENCE [LARGE SCALE GENOMIC DNA]</scope>
    <source>
        <strain evidence="2 3">YIT 11815</strain>
    </source>
</reference>
<dbReference type="SMART" id="SM00849">
    <property type="entry name" value="Lactamase_B"/>
    <property type="match status" value="1"/>
</dbReference>
<dbReference type="GeneID" id="62778316"/>
<evidence type="ECO:0000313" key="2">
    <source>
        <dbReference type="EMBL" id="EHR37675.1"/>
    </source>
</evidence>
<sequence length="269" mass="30812">MFISCYASGSAGNLYKIESNKTTLLIECGLPMKDIRHCLGTTIDDVEAVLLTHEHKDHSKAIHEFLRLGIDIYTSKGTAIACGVEKSPYVHFIESEKVFIVGDITIMPFKTNHDACEPVGFVLRDNKDILMFATDTYNLEFNVNKISQLMVECNHSYEILDEKLKNGQIDKSRYNRLVKSHFSLENLKTWLSKNDLTCLKEIYLLHLSKQNSDADEFKQEIEAMTGIPVYIADENVIKTGNYIMPTSTWECVPKPSTRSNFFYKIFREE</sequence>
<comment type="caution">
    <text evidence="2">The sequence shown here is derived from an EMBL/GenBank/DDBJ whole genome shotgun (WGS) entry which is preliminary data.</text>
</comment>
<evidence type="ECO:0000259" key="1">
    <source>
        <dbReference type="SMART" id="SM00849"/>
    </source>
</evidence>
<dbReference type="EMBL" id="ADMB01000047">
    <property type="protein sequence ID" value="EHR37675.1"/>
    <property type="molecule type" value="Genomic_DNA"/>
</dbReference>
<dbReference type="PANTHER" id="PTHR47619:SF1">
    <property type="entry name" value="EXODEOXYRIBONUCLEASE WALJ"/>
    <property type="match status" value="1"/>
</dbReference>
<dbReference type="PANTHER" id="PTHR47619">
    <property type="entry name" value="METALLO-HYDROLASE YYCJ-RELATED"/>
    <property type="match status" value="1"/>
</dbReference>
<feature type="domain" description="Metallo-beta-lactamase" evidence="1">
    <location>
        <begin position="11"/>
        <end position="181"/>
    </location>
</feature>
<proteinExistence type="predicted"/>
<organism evidence="2 3">
    <name type="scientific">Megamonas funiformis YIT 11815</name>
    <dbReference type="NCBI Taxonomy" id="742816"/>
    <lineage>
        <taxon>Bacteria</taxon>
        <taxon>Bacillati</taxon>
        <taxon>Bacillota</taxon>
        <taxon>Negativicutes</taxon>
        <taxon>Selenomonadales</taxon>
        <taxon>Selenomonadaceae</taxon>
        <taxon>Megamonas</taxon>
    </lineage>
</organism>
<dbReference type="SUPFAM" id="SSF56281">
    <property type="entry name" value="Metallo-hydrolase/oxidoreductase"/>
    <property type="match status" value="1"/>
</dbReference>
<dbReference type="Pfam" id="PF12706">
    <property type="entry name" value="Lactamase_B_2"/>
    <property type="match status" value="1"/>
</dbReference>